<evidence type="ECO:0000259" key="6">
    <source>
        <dbReference type="Pfam" id="PF07730"/>
    </source>
</evidence>
<accession>A0A6J4MJJ0</accession>
<dbReference type="PANTHER" id="PTHR24421:SF63">
    <property type="entry name" value="SENSOR HISTIDINE KINASE DESK"/>
    <property type="match status" value="1"/>
</dbReference>
<evidence type="ECO:0000313" key="7">
    <source>
        <dbReference type="EMBL" id="CAA9361325.1"/>
    </source>
</evidence>
<dbReference type="Pfam" id="PF02518">
    <property type="entry name" value="HATPase_c"/>
    <property type="match status" value="1"/>
</dbReference>
<dbReference type="EMBL" id="CADCUK010000016">
    <property type="protein sequence ID" value="CAA9361325.1"/>
    <property type="molecule type" value="Genomic_DNA"/>
</dbReference>
<proteinExistence type="predicted"/>
<dbReference type="InterPro" id="IPR050482">
    <property type="entry name" value="Sensor_HK_TwoCompSys"/>
</dbReference>
<gene>
    <name evidence="7" type="ORF">AVDCRST_MAG47-206</name>
</gene>
<sequence length="351" mass="37906">MTASATGASAPWERWGWLVAAIWLVFLAYPVIETLETDAPAPVQALVLVLIASYAAIYLLGWSVWRKHALKIWVAMLLLALGTVPVIGIEAIGLTPYLGAFSALMVPEPWWRWTTIFSALLPTLSLVDGRFPAFFFMLVWPIIGFCAAMRVFSELEEKSYVAQGELALVAERDRVARDVHDVLGHSLTALSIKAELAGRLLDVDPERARQELESIQETARQALAEVRSTVGGLRAANLEAELAAAPRVLGDAGIRMELVGDVADTDPRHRTMLAWVLRESVTNVVRHARASKVSIELSPTGLVVADDGTGYDSTGNSDGNGLLGMRERVSAAGGTLRLSSGPGTRVEVVLS</sequence>
<protein>
    <submittedName>
        <fullName evidence="7">Sensor histidine kinase</fullName>
    </submittedName>
</protein>
<evidence type="ECO:0000259" key="5">
    <source>
        <dbReference type="Pfam" id="PF02518"/>
    </source>
</evidence>
<keyword evidence="4" id="KW-0472">Membrane</keyword>
<feature type="domain" description="Histidine kinase/HSP90-like ATPase" evidence="5">
    <location>
        <begin position="273"/>
        <end position="350"/>
    </location>
</feature>
<dbReference type="InterPro" id="IPR011712">
    <property type="entry name" value="Sig_transdc_His_kin_sub3_dim/P"/>
</dbReference>
<feature type="transmembrane region" description="Helical" evidence="4">
    <location>
        <begin position="44"/>
        <end position="65"/>
    </location>
</feature>
<feature type="transmembrane region" description="Helical" evidence="4">
    <location>
        <begin position="134"/>
        <end position="152"/>
    </location>
</feature>
<dbReference type="AlphaFoldDB" id="A0A6J4MJJ0"/>
<keyword evidence="4" id="KW-1133">Transmembrane helix</keyword>
<dbReference type="SUPFAM" id="SSF55874">
    <property type="entry name" value="ATPase domain of HSP90 chaperone/DNA topoisomerase II/histidine kinase"/>
    <property type="match status" value="1"/>
</dbReference>
<evidence type="ECO:0000256" key="4">
    <source>
        <dbReference type="SAM" id="Phobius"/>
    </source>
</evidence>
<keyword evidence="2 7" id="KW-0418">Kinase</keyword>
<name>A0A6J4MJJ0_9ACTN</name>
<dbReference type="InterPro" id="IPR003594">
    <property type="entry name" value="HATPase_dom"/>
</dbReference>
<dbReference type="GO" id="GO:0000155">
    <property type="term" value="F:phosphorelay sensor kinase activity"/>
    <property type="evidence" value="ECO:0007669"/>
    <property type="project" value="InterPro"/>
</dbReference>
<dbReference type="Pfam" id="PF07730">
    <property type="entry name" value="HisKA_3"/>
    <property type="match status" value="1"/>
</dbReference>
<evidence type="ECO:0000256" key="1">
    <source>
        <dbReference type="ARBA" id="ARBA00022679"/>
    </source>
</evidence>
<reference evidence="7" key="1">
    <citation type="submission" date="2020-02" db="EMBL/GenBank/DDBJ databases">
        <authorList>
            <person name="Meier V. D."/>
        </authorList>
    </citation>
    <scope>NUCLEOTIDE SEQUENCE</scope>
    <source>
        <strain evidence="7">AVDCRST_MAG47</strain>
    </source>
</reference>
<dbReference type="GO" id="GO:0016020">
    <property type="term" value="C:membrane"/>
    <property type="evidence" value="ECO:0007669"/>
    <property type="project" value="InterPro"/>
</dbReference>
<dbReference type="Gene3D" id="1.20.5.1930">
    <property type="match status" value="1"/>
</dbReference>
<dbReference type="GO" id="GO:0046983">
    <property type="term" value="F:protein dimerization activity"/>
    <property type="evidence" value="ECO:0007669"/>
    <property type="project" value="InterPro"/>
</dbReference>
<feature type="transmembrane region" description="Helical" evidence="4">
    <location>
        <begin position="72"/>
        <end position="98"/>
    </location>
</feature>
<dbReference type="Gene3D" id="3.30.565.10">
    <property type="entry name" value="Histidine kinase-like ATPase, C-terminal domain"/>
    <property type="match status" value="1"/>
</dbReference>
<feature type="transmembrane region" description="Helical" evidence="4">
    <location>
        <begin position="12"/>
        <end position="32"/>
    </location>
</feature>
<dbReference type="PANTHER" id="PTHR24421">
    <property type="entry name" value="NITRATE/NITRITE SENSOR PROTEIN NARX-RELATED"/>
    <property type="match status" value="1"/>
</dbReference>
<evidence type="ECO:0000256" key="3">
    <source>
        <dbReference type="ARBA" id="ARBA00023012"/>
    </source>
</evidence>
<keyword evidence="1" id="KW-0808">Transferase</keyword>
<organism evidence="7">
    <name type="scientific">uncultured Nocardioidaceae bacterium</name>
    <dbReference type="NCBI Taxonomy" id="253824"/>
    <lineage>
        <taxon>Bacteria</taxon>
        <taxon>Bacillati</taxon>
        <taxon>Actinomycetota</taxon>
        <taxon>Actinomycetes</taxon>
        <taxon>Propionibacteriales</taxon>
        <taxon>Nocardioidaceae</taxon>
        <taxon>environmental samples</taxon>
    </lineage>
</organism>
<dbReference type="InterPro" id="IPR036890">
    <property type="entry name" value="HATPase_C_sf"/>
</dbReference>
<keyword evidence="4" id="KW-0812">Transmembrane</keyword>
<evidence type="ECO:0000256" key="2">
    <source>
        <dbReference type="ARBA" id="ARBA00022777"/>
    </source>
</evidence>
<keyword evidence="3" id="KW-0902">Two-component regulatory system</keyword>
<feature type="domain" description="Signal transduction histidine kinase subgroup 3 dimerisation and phosphoacceptor" evidence="6">
    <location>
        <begin position="171"/>
        <end position="236"/>
    </location>
</feature>
<dbReference type="CDD" id="cd16917">
    <property type="entry name" value="HATPase_UhpB-NarQ-NarX-like"/>
    <property type="match status" value="1"/>
</dbReference>